<dbReference type="Proteomes" id="UP000321199">
    <property type="component" value="Chromosome"/>
</dbReference>
<dbReference type="AlphaFoldDB" id="A0A5B8RYK6"/>
<dbReference type="RefSeq" id="WP_146912500.1">
    <property type="nucleotide sequence ID" value="NZ_CP042344.1"/>
</dbReference>
<accession>A0A5B8RYK6</accession>
<gene>
    <name evidence="2" type="ORF">FOZ74_07630</name>
</gene>
<evidence type="ECO:0000313" key="2">
    <source>
        <dbReference type="EMBL" id="QEA12907.1"/>
    </source>
</evidence>
<dbReference type="PANTHER" id="PTHR34610:SF3">
    <property type="entry name" value="SSL7007 PROTEIN"/>
    <property type="match status" value="1"/>
</dbReference>
<proteinExistence type="predicted"/>
<sequence>MQAGTPTAGHAALVIDTNIVLDLWVFEDPAAATLRVQLGQSDMPWYATQAMRDELQRVLDYPAIALWLARALRKPQDVLAQWDAHTTLVAAALEAPWRCKDADDQKFIDLAVQQRALLLSKDKAVLCLAKRLQASGVRIARTLDDATSIAASALPQSVSAGFH</sequence>
<dbReference type="InterPro" id="IPR002850">
    <property type="entry name" value="PIN_toxin-like"/>
</dbReference>
<evidence type="ECO:0000313" key="3">
    <source>
        <dbReference type="Proteomes" id="UP000321199"/>
    </source>
</evidence>
<dbReference type="SUPFAM" id="SSF88723">
    <property type="entry name" value="PIN domain-like"/>
    <property type="match status" value="1"/>
</dbReference>
<protein>
    <submittedName>
        <fullName evidence="2">Putative toxin-antitoxin system toxin component, PIN family</fullName>
    </submittedName>
</protein>
<reference evidence="2 3" key="1">
    <citation type="submission" date="2019-07" db="EMBL/GenBank/DDBJ databases">
        <title>Complete genome sequence of Comamonas sp. NLF 7-7 isolated from livestock.</title>
        <authorList>
            <person name="Kim D.H."/>
            <person name="Kim J.G."/>
        </authorList>
    </citation>
    <scope>NUCLEOTIDE SEQUENCE [LARGE SCALE GENOMIC DNA]</scope>
    <source>
        <strain evidence="2 3">NLF 7-7</strain>
    </source>
</reference>
<organism evidence="2 3">
    <name type="scientific">Comamonas flocculans</name>
    <dbReference type="NCBI Taxonomy" id="2597701"/>
    <lineage>
        <taxon>Bacteria</taxon>
        <taxon>Pseudomonadati</taxon>
        <taxon>Pseudomonadota</taxon>
        <taxon>Betaproteobacteria</taxon>
        <taxon>Burkholderiales</taxon>
        <taxon>Comamonadaceae</taxon>
        <taxon>Comamonas</taxon>
    </lineage>
</organism>
<feature type="domain" description="PIN" evidence="1">
    <location>
        <begin position="13"/>
        <end position="122"/>
    </location>
</feature>
<name>A0A5B8RYK6_9BURK</name>
<dbReference type="InterPro" id="IPR029060">
    <property type="entry name" value="PIN-like_dom_sf"/>
</dbReference>
<dbReference type="InterPro" id="IPR002716">
    <property type="entry name" value="PIN_dom"/>
</dbReference>
<dbReference type="PANTHER" id="PTHR34610">
    <property type="entry name" value="SSL7007 PROTEIN"/>
    <property type="match status" value="1"/>
</dbReference>
<evidence type="ECO:0000259" key="1">
    <source>
        <dbReference type="Pfam" id="PF13470"/>
    </source>
</evidence>
<dbReference type="Pfam" id="PF13470">
    <property type="entry name" value="PIN_3"/>
    <property type="match status" value="1"/>
</dbReference>
<dbReference type="OrthoDB" id="9802272at2"/>
<keyword evidence="3" id="KW-1185">Reference proteome</keyword>
<dbReference type="KEGG" id="cof:FOZ74_07630"/>
<dbReference type="NCBIfam" id="TIGR00305">
    <property type="entry name" value="putative toxin-antitoxin system toxin component, PIN family"/>
    <property type="match status" value="1"/>
</dbReference>
<dbReference type="EMBL" id="CP042344">
    <property type="protein sequence ID" value="QEA12907.1"/>
    <property type="molecule type" value="Genomic_DNA"/>
</dbReference>